<feature type="domain" description="F-box" evidence="2">
    <location>
        <begin position="60"/>
        <end position="109"/>
    </location>
</feature>
<evidence type="ECO:0000313" key="4">
    <source>
        <dbReference type="Proteomes" id="UP000092993"/>
    </source>
</evidence>
<comment type="caution">
    <text evidence="3">The sequence shown here is derived from an EMBL/GenBank/DDBJ whole genome shotgun (WGS) entry which is preliminary data.</text>
</comment>
<gene>
    <name evidence="3" type="ORF">A0H81_05086</name>
</gene>
<dbReference type="InterPro" id="IPR001810">
    <property type="entry name" value="F-box_dom"/>
</dbReference>
<dbReference type="SUPFAM" id="SSF81383">
    <property type="entry name" value="F-box domain"/>
    <property type="match status" value="1"/>
</dbReference>
<dbReference type="PROSITE" id="PS50181">
    <property type="entry name" value="FBOX"/>
    <property type="match status" value="1"/>
</dbReference>
<dbReference type="SMART" id="SM00256">
    <property type="entry name" value="FBOX"/>
    <property type="match status" value="1"/>
</dbReference>
<dbReference type="InterPro" id="IPR036047">
    <property type="entry name" value="F-box-like_dom_sf"/>
</dbReference>
<organism evidence="3 4">
    <name type="scientific">Grifola frondosa</name>
    <name type="common">Maitake</name>
    <name type="synonym">Polyporus frondosus</name>
    <dbReference type="NCBI Taxonomy" id="5627"/>
    <lineage>
        <taxon>Eukaryota</taxon>
        <taxon>Fungi</taxon>
        <taxon>Dikarya</taxon>
        <taxon>Basidiomycota</taxon>
        <taxon>Agaricomycotina</taxon>
        <taxon>Agaricomycetes</taxon>
        <taxon>Polyporales</taxon>
        <taxon>Grifolaceae</taxon>
        <taxon>Grifola</taxon>
    </lineage>
</organism>
<protein>
    <recommendedName>
        <fullName evidence="2">F-box domain-containing protein</fullName>
    </recommendedName>
</protein>
<reference evidence="3 4" key="1">
    <citation type="submission" date="2016-03" db="EMBL/GenBank/DDBJ databases">
        <title>Whole genome sequencing of Grifola frondosa 9006-11.</title>
        <authorList>
            <person name="Min B."/>
            <person name="Park H."/>
            <person name="Kim J.-G."/>
            <person name="Cho H."/>
            <person name="Oh Y.-L."/>
            <person name="Kong W.-S."/>
            <person name="Choi I.-G."/>
        </authorList>
    </citation>
    <scope>NUCLEOTIDE SEQUENCE [LARGE SCALE GENOMIC DNA]</scope>
    <source>
        <strain evidence="3 4">9006-11</strain>
    </source>
</reference>
<dbReference type="AlphaFoldDB" id="A0A1C7MIW7"/>
<keyword evidence="4" id="KW-1185">Reference proteome</keyword>
<dbReference type="EMBL" id="LUGG01000005">
    <property type="protein sequence ID" value="OBZ74964.1"/>
    <property type="molecule type" value="Genomic_DNA"/>
</dbReference>
<name>A0A1C7MIW7_GRIFR</name>
<dbReference type="Pfam" id="PF00646">
    <property type="entry name" value="F-box"/>
    <property type="match status" value="1"/>
</dbReference>
<evidence type="ECO:0000313" key="3">
    <source>
        <dbReference type="EMBL" id="OBZ74964.1"/>
    </source>
</evidence>
<accession>A0A1C7MIW7</accession>
<dbReference type="CDD" id="cd09917">
    <property type="entry name" value="F-box_SF"/>
    <property type="match status" value="1"/>
</dbReference>
<feature type="compositionally biased region" description="Acidic residues" evidence="1">
    <location>
        <begin position="1"/>
        <end position="23"/>
    </location>
</feature>
<dbReference type="STRING" id="5627.A0A1C7MIW7"/>
<proteinExistence type="predicted"/>
<evidence type="ECO:0000259" key="2">
    <source>
        <dbReference type="PROSITE" id="PS50181"/>
    </source>
</evidence>
<evidence type="ECO:0000256" key="1">
    <source>
        <dbReference type="SAM" id="MobiDB-lite"/>
    </source>
</evidence>
<sequence length="794" mass="90109">MQGGSDDDFGGSVGEESDDDYGDFDNGKTNPMTNPNIIRTIRQRMTQALQTLSKAQKPCLSAFLVMPLDIIYEILGHLRPRDLINLTRTSKAFRQLLTTRKAVTVWKTARKNMEAPDCPPGMSELQWANLLWGGGTCQECGINQTTRVNFEWLRRICTPCMKEHIVHRTEVKNRYSDCRTLMKLVPSSNTDIWATPGFTSQARFYWDNDLHDMFQKLNALGRDVDMRKPGAQESLEAFKDTQIAHVDAILKHADICDEWNHERRTARELFLDERLEAICFQLVGAGHHPRDVANVVTERKSYLADKPVTNKRWERIRGKLEQDVAAARVRRLAAEYYNIQCTRRRIFRELYQQYCESLRPLQKIYAPHICLVYTFDGFADLISADRDIVVEQGYFADVIENLPSLIAKFTEERQAKLEALVAQSSHNARSTAGTSAQSSPGSANTSPADLATSVFVCFPCPLTCGIKVVHLMGSEQAILHVIHPGGEPVFDYETSKVVEPKYGVCSLRFDARGSLAAASLVKVLALDKKTATPQDLDRIDARFTCLACEPKKRRGGTGRHSLTWRQCVRIYECAIALTRMANVASIQVSHYIDTKGHSSPEWYQLTEEEASKVKHDEAYSILTCSIWTCNHCDAWQKRSQSSVHEHLKKEHAIDSPTEREDFFCDPRQGLPQPRPIHFVRRAPPIPAAGKGYNCLHCPPNKKKRMRIFEQLGGVESHIRAKYVSFASIRVLLLIIVADILFNLEPESITARPLKMEDLNTRLIDVLRYSHLLGLLLRDHTLYIHTIAEYSSSTF</sequence>
<dbReference type="Proteomes" id="UP000092993">
    <property type="component" value="Unassembled WGS sequence"/>
</dbReference>
<dbReference type="OMA" id="WILDITD"/>
<feature type="region of interest" description="Disordered" evidence="1">
    <location>
        <begin position="1"/>
        <end position="35"/>
    </location>
</feature>
<dbReference type="OrthoDB" id="2751668at2759"/>